<dbReference type="Gene3D" id="3.30.450.60">
    <property type="match status" value="1"/>
</dbReference>
<dbReference type="InterPro" id="IPR001392">
    <property type="entry name" value="Clathrin_mu"/>
</dbReference>
<keyword evidence="3 5" id="KW-0653">Protein transport</keyword>
<name>A0ABQ7J5Q9_9APIC</name>
<evidence type="ECO:0000256" key="2">
    <source>
        <dbReference type="ARBA" id="ARBA00022448"/>
    </source>
</evidence>
<dbReference type="SUPFAM" id="SSF64356">
    <property type="entry name" value="SNARE-like"/>
    <property type="match status" value="1"/>
</dbReference>
<dbReference type="Proteomes" id="UP000823046">
    <property type="component" value="Unassembled WGS sequence"/>
</dbReference>
<comment type="caution">
    <text evidence="7">The sequence shown here is derived from an EMBL/GenBank/DDBJ whole genome shotgun (WGS) entry which is preliminary data.</text>
</comment>
<dbReference type="CDD" id="cd14838">
    <property type="entry name" value="AP4_Mu_N"/>
    <property type="match status" value="1"/>
</dbReference>
<keyword evidence="8" id="KW-1185">Reference proteome</keyword>
<dbReference type="Pfam" id="PF00928">
    <property type="entry name" value="Adap_comp_sub"/>
    <property type="match status" value="1"/>
</dbReference>
<dbReference type="InterPro" id="IPR011012">
    <property type="entry name" value="Longin-like_dom_sf"/>
</dbReference>
<organism evidence="7 8">
    <name type="scientific">Cardiosporidium cionae</name>
    <dbReference type="NCBI Taxonomy" id="476202"/>
    <lineage>
        <taxon>Eukaryota</taxon>
        <taxon>Sar</taxon>
        <taxon>Alveolata</taxon>
        <taxon>Apicomplexa</taxon>
        <taxon>Aconoidasida</taxon>
        <taxon>Nephromycida</taxon>
        <taxon>Cardiosporidium</taxon>
    </lineage>
</organism>
<sequence>MISQFFLLSPRGDTIINRDFRGDAIKGLPEVFFHKVKFWSGDAPPLFNVNGITYVFIRRNTLFFVLTTLYNISPTFALELLQRLISIVRDFCGILSEENIRRNFILVYEIIDEIFDFGYPQSTNTELLKHSIYNEPTVVESLPENKTFSIGQQLQDASLSGFSSSLPKTLPSSASQRPVGISSNNTDYSARQNEIFVDIFEKLSVVFNSSGCILNSTIDGSIQAKSYINENPMLKLALNEDMVIRSNNFDQGNGYAVAVLDDCNFHPCVDLRDFDKYRILSFVPPEGEFTLMDYRVTGDVKLPFSISPILEKISPNKLELIIKIRAEIPEVNCGSAVKVSFHLPKQTSFVVCETFPTGPGQNADHLTSEESVLWTMKRIQGGTEHTLRCRITLSSPISSLTFKEIVNINMQFEIPMYNISNLQVRCLKVADPTRMINPFRWVRYITQSSSYMYRFS</sequence>
<dbReference type="InterPro" id="IPR036168">
    <property type="entry name" value="AP2_Mu_C_sf"/>
</dbReference>
<dbReference type="PANTHER" id="PTHR10529">
    <property type="entry name" value="AP COMPLEX SUBUNIT MU"/>
    <property type="match status" value="1"/>
</dbReference>
<evidence type="ECO:0000313" key="7">
    <source>
        <dbReference type="EMBL" id="KAF8819334.1"/>
    </source>
</evidence>
<protein>
    <submittedName>
        <fullName evidence="7">Coatomer protein complex, gamma sub-unit</fullName>
    </submittedName>
</protein>
<evidence type="ECO:0000256" key="4">
    <source>
        <dbReference type="ARBA" id="ARBA00023136"/>
    </source>
</evidence>
<evidence type="ECO:0000256" key="3">
    <source>
        <dbReference type="ARBA" id="ARBA00022927"/>
    </source>
</evidence>
<comment type="subcellular location">
    <subcellularLocation>
        <location evidence="1">Endomembrane system</location>
    </subcellularLocation>
</comment>
<dbReference type="InterPro" id="IPR028565">
    <property type="entry name" value="MHD"/>
</dbReference>
<keyword evidence="2 5" id="KW-0813">Transport</keyword>
<dbReference type="EMBL" id="JADAQX010000810">
    <property type="protein sequence ID" value="KAF8819334.1"/>
    <property type="molecule type" value="Genomic_DNA"/>
</dbReference>
<evidence type="ECO:0000256" key="1">
    <source>
        <dbReference type="ARBA" id="ARBA00004308"/>
    </source>
</evidence>
<dbReference type="PRINTS" id="PR00314">
    <property type="entry name" value="CLATHRINADPT"/>
</dbReference>
<feature type="domain" description="MHD" evidence="6">
    <location>
        <begin position="192"/>
        <end position="454"/>
    </location>
</feature>
<keyword evidence="4" id="KW-0472">Membrane</keyword>
<dbReference type="CDD" id="cd09253">
    <property type="entry name" value="AP-4_Mu4_Cterm"/>
    <property type="match status" value="1"/>
</dbReference>
<reference evidence="7 8" key="1">
    <citation type="journal article" date="2020" name="bioRxiv">
        <title>Metabolic contributions of an alphaproteobacterial endosymbiont in the apicomplexan Cardiosporidium cionae.</title>
        <authorList>
            <person name="Hunter E.S."/>
            <person name="Paight C.J."/>
            <person name="Lane C.E."/>
        </authorList>
    </citation>
    <scope>NUCLEOTIDE SEQUENCE [LARGE SCALE GENOMIC DNA]</scope>
    <source>
        <strain evidence="7">ESH_2018</strain>
    </source>
</reference>
<comment type="similarity">
    <text evidence="5">Belongs to the adaptor complexes medium subunit family.</text>
</comment>
<dbReference type="PROSITE" id="PS51072">
    <property type="entry name" value="MHD"/>
    <property type="match status" value="1"/>
</dbReference>
<dbReference type="PIRSF" id="PIRSF005992">
    <property type="entry name" value="Clathrin_mu"/>
    <property type="match status" value="1"/>
</dbReference>
<dbReference type="SUPFAM" id="SSF49447">
    <property type="entry name" value="Second domain of Mu2 adaptin subunit (ap50) of ap2 adaptor"/>
    <property type="match status" value="1"/>
</dbReference>
<proteinExistence type="inferred from homology"/>
<dbReference type="Gene3D" id="2.60.40.1170">
    <property type="entry name" value="Mu homology domain, subdomain B"/>
    <property type="match status" value="2"/>
</dbReference>
<evidence type="ECO:0000313" key="8">
    <source>
        <dbReference type="Proteomes" id="UP000823046"/>
    </source>
</evidence>
<dbReference type="InterPro" id="IPR050431">
    <property type="entry name" value="Adaptor_comp_med_subunit"/>
</dbReference>
<evidence type="ECO:0000259" key="6">
    <source>
        <dbReference type="PROSITE" id="PS51072"/>
    </source>
</evidence>
<accession>A0ABQ7J5Q9</accession>
<gene>
    <name evidence="7" type="ORF">IE077_001171</name>
</gene>
<evidence type="ECO:0000256" key="5">
    <source>
        <dbReference type="PIRNR" id="PIRNR005992"/>
    </source>
</evidence>